<accession>A0ABP0SI64</accession>
<gene>
    <name evidence="1" type="ORF">SCF082_LOCUS51968</name>
</gene>
<protein>
    <submittedName>
        <fullName evidence="1">Uncharacterized protein</fullName>
    </submittedName>
</protein>
<evidence type="ECO:0000313" key="1">
    <source>
        <dbReference type="EMBL" id="CAK9112056.1"/>
    </source>
</evidence>
<sequence>AKQILSHYGTGDRAFASDCLGSGDPDHKPKLWTGPAALLRVAIMNKSSCTQFANAAGTATGALTAASITCQAAQSDQATIFELRRVIYVVDARWRHSSLWISCAPSFAVVQYKAIIADRLLTAEDAAKDTKAKVMQPYQSWLVARVPQVQAAAAVPAL</sequence>
<evidence type="ECO:0000313" key="2">
    <source>
        <dbReference type="Proteomes" id="UP001642464"/>
    </source>
</evidence>
<proteinExistence type="predicted"/>
<feature type="non-terminal residue" evidence="1">
    <location>
        <position position="1"/>
    </location>
</feature>
<reference evidence="1 2" key="1">
    <citation type="submission" date="2024-02" db="EMBL/GenBank/DDBJ databases">
        <authorList>
            <person name="Chen Y."/>
            <person name="Shah S."/>
            <person name="Dougan E. K."/>
            <person name="Thang M."/>
            <person name="Chan C."/>
        </authorList>
    </citation>
    <scope>NUCLEOTIDE SEQUENCE [LARGE SCALE GENOMIC DNA]</scope>
</reference>
<name>A0ABP0SI64_9DINO</name>
<dbReference type="Proteomes" id="UP001642464">
    <property type="component" value="Unassembled WGS sequence"/>
</dbReference>
<organism evidence="1 2">
    <name type="scientific">Durusdinium trenchii</name>
    <dbReference type="NCBI Taxonomy" id="1381693"/>
    <lineage>
        <taxon>Eukaryota</taxon>
        <taxon>Sar</taxon>
        <taxon>Alveolata</taxon>
        <taxon>Dinophyceae</taxon>
        <taxon>Suessiales</taxon>
        <taxon>Symbiodiniaceae</taxon>
        <taxon>Durusdinium</taxon>
    </lineage>
</organism>
<keyword evidence="2" id="KW-1185">Reference proteome</keyword>
<dbReference type="EMBL" id="CAXAMM010043858">
    <property type="protein sequence ID" value="CAK9112056.1"/>
    <property type="molecule type" value="Genomic_DNA"/>
</dbReference>
<comment type="caution">
    <text evidence="1">The sequence shown here is derived from an EMBL/GenBank/DDBJ whole genome shotgun (WGS) entry which is preliminary data.</text>
</comment>